<name>A0A150MCF4_9BACI</name>
<dbReference type="Proteomes" id="UP000075683">
    <property type="component" value="Unassembled WGS sequence"/>
</dbReference>
<evidence type="ECO:0000313" key="3">
    <source>
        <dbReference type="Proteomes" id="UP000075683"/>
    </source>
</evidence>
<proteinExistence type="predicted"/>
<organism evidence="2 3">
    <name type="scientific">Caldibacillus debilis</name>
    <dbReference type="NCBI Taxonomy" id="301148"/>
    <lineage>
        <taxon>Bacteria</taxon>
        <taxon>Bacillati</taxon>
        <taxon>Bacillota</taxon>
        <taxon>Bacilli</taxon>
        <taxon>Bacillales</taxon>
        <taxon>Bacillaceae</taxon>
        <taxon>Caldibacillus</taxon>
    </lineage>
</organism>
<evidence type="ECO:0000313" key="2">
    <source>
        <dbReference type="EMBL" id="KYD22111.1"/>
    </source>
</evidence>
<protein>
    <submittedName>
        <fullName evidence="2">Uncharacterized protein</fullName>
    </submittedName>
</protein>
<feature type="region of interest" description="Disordered" evidence="1">
    <location>
        <begin position="16"/>
        <end position="38"/>
    </location>
</feature>
<evidence type="ECO:0000256" key="1">
    <source>
        <dbReference type="SAM" id="MobiDB-lite"/>
    </source>
</evidence>
<sequence>MPIIMLNIEQISPRFSGPKMLGNMERPVLTEPMNGVGK</sequence>
<dbReference type="STRING" id="301148.B4135_1456"/>
<dbReference type="AlphaFoldDB" id="A0A150MCF4"/>
<reference evidence="2 3" key="1">
    <citation type="submission" date="2016-01" db="EMBL/GenBank/DDBJ databases">
        <title>Draft Genome Sequences of Seven Thermophilic Sporeformers Isolated from Foods.</title>
        <authorList>
            <person name="Berendsen E.M."/>
            <person name="Wells-Bennik M.H."/>
            <person name="Krawcyk A.O."/>
            <person name="De Jong A."/>
            <person name="Holsappel S."/>
            <person name="Eijlander R.T."/>
            <person name="Kuipers O.P."/>
        </authorList>
    </citation>
    <scope>NUCLEOTIDE SEQUENCE [LARGE SCALE GENOMIC DNA]</scope>
    <source>
        <strain evidence="2 3">B4135</strain>
    </source>
</reference>
<comment type="caution">
    <text evidence="2">The sequence shown here is derived from an EMBL/GenBank/DDBJ whole genome shotgun (WGS) entry which is preliminary data.</text>
</comment>
<dbReference type="EMBL" id="LQYT01000013">
    <property type="protein sequence ID" value="KYD22111.1"/>
    <property type="molecule type" value="Genomic_DNA"/>
</dbReference>
<gene>
    <name evidence="2" type="ORF">B4135_1456</name>
</gene>
<accession>A0A150MCF4</accession>